<dbReference type="AlphaFoldDB" id="A0A1H8VQ63"/>
<evidence type="ECO:0000313" key="2">
    <source>
        <dbReference type="EMBL" id="SEP17357.1"/>
    </source>
</evidence>
<keyword evidence="1" id="KW-0472">Membrane</keyword>
<keyword evidence="1" id="KW-1133">Transmembrane helix</keyword>
<proteinExistence type="predicted"/>
<accession>A0A1H8VQ63</accession>
<keyword evidence="1" id="KW-0812">Transmembrane</keyword>
<evidence type="ECO:0000313" key="3">
    <source>
        <dbReference type="Proteomes" id="UP000199126"/>
    </source>
</evidence>
<keyword evidence="3" id="KW-1185">Reference proteome</keyword>
<protein>
    <submittedName>
        <fullName evidence="2">Uncharacterized protein</fullName>
    </submittedName>
</protein>
<reference evidence="3" key="1">
    <citation type="submission" date="2016-10" db="EMBL/GenBank/DDBJ databases">
        <authorList>
            <person name="Varghese N."/>
            <person name="Submissions S."/>
        </authorList>
    </citation>
    <scope>NUCLEOTIDE SEQUENCE [LARGE SCALE GENOMIC DNA]</scope>
    <source>
        <strain evidence="3">CGMCC 1.10121</strain>
    </source>
</reference>
<dbReference type="EMBL" id="FODV01000018">
    <property type="protein sequence ID" value="SEP17357.1"/>
    <property type="molecule type" value="Genomic_DNA"/>
</dbReference>
<dbReference type="Proteomes" id="UP000199126">
    <property type="component" value="Unassembled WGS sequence"/>
</dbReference>
<feature type="transmembrane region" description="Helical" evidence="1">
    <location>
        <begin position="20"/>
        <end position="38"/>
    </location>
</feature>
<organism evidence="2 3">
    <name type="scientific">Halogranum amylolyticum</name>
    <dbReference type="NCBI Taxonomy" id="660520"/>
    <lineage>
        <taxon>Archaea</taxon>
        <taxon>Methanobacteriati</taxon>
        <taxon>Methanobacteriota</taxon>
        <taxon>Stenosarchaea group</taxon>
        <taxon>Halobacteria</taxon>
        <taxon>Halobacteriales</taxon>
        <taxon>Haloferacaceae</taxon>
    </lineage>
</organism>
<feature type="transmembrane region" description="Helical" evidence="1">
    <location>
        <begin position="50"/>
        <end position="76"/>
    </location>
</feature>
<sequence>MIGTLLQFEEATGEFDPVGTLILFVIIAASLYGARAAFLRSKSSGGAKRYGLLASAVFGGLLALLFVAAFVMNLAVAL</sequence>
<dbReference type="RefSeq" id="WP_089827273.1">
    <property type="nucleotide sequence ID" value="NZ_FODV01000018.1"/>
</dbReference>
<gene>
    <name evidence="2" type="ORF">SAMN04487948_11864</name>
</gene>
<evidence type="ECO:0000256" key="1">
    <source>
        <dbReference type="SAM" id="Phobius"/>
    </source>
</evidence>
<name>A0A1H8VQ63_9EURY</name>